<dbReference type="EMBL" id="DS547119">
    <property type="protein sequence ID" value="EDR04165.1"/>
    <property type="molecule type" value="Genomic_DNA"/>
</dbReference>
<dbReference type="OrthoDB" id="444631at2759"/>
<evidence type="ECO:0000256" key="1">
    <source>
        <dbReference type="SAM" id="Phobius"/>
    </source>
</evidence>
<gene>
    <name evidence="2" type="ORF">LACBIDRAFT_304778</name>
</gene>
<dbReference type="RefSeq" id="XP_001885056.1">
    <property type="nucleotide sequence ID" value="XM_001885021.1"/>
</dbReference>
<name>B0DMB2_LACBS</name>
<dbReference type="HOGENOM" id="CLU_1190092_0_0_1"/>
<accession>B0DMB2</accession>
<keyword evidence="3" id="KW-1185">Reference proteome</keyword>
<sequence length="233" mass="25958">MGGLDSSHHDHLVTNFRAYVPRLYLLLGSHKGHPLLPVSHAIERQTSMLANNTLQRLHRCGLGVQDFHPFHSDTHICRNLQLVWTCQARNKWSLDHSMCVLPTRIAIIQLTTDVVGDAIRLVWRTTLSKPQKIRIITILSTTIIMTAVSLNHAFTVMLNGGGLTEALASLLQSSISAIVCNFNAIITFIFHIATEDPNLSPPSKPMSSLRFGFKSKTTGGGVRIELRQLPWRV</sequence>
<keyword evidence="1" id="KW-0812">Transmembrane</keyword>
<dbReference type="Proteomes" id="UP000001194">
    <property type="component" value="Unassembled WGS sequence"/>
</dbReference>
<dbReference type="KEGG" id="lbc:LACBIDRAFT_304778"/>
<evidence type="ECO:0000313" key="2">
    <source>
        <dbReference type="EMBL" id="EDR04165.1"/>
    </source>
</evidence>
<feature type="transmembrane region" description="Helical" evidence="1">
    <location>
        <begin position="174"/>
        <end position="194"/>
    </location>
</feature>
<dbReference type="InParanoid" id="B0DMB2"/>
<evidence type="ECO:0000313" key="3">
    <source>
        <dbReference type="Proteomes" id="UP000001194"/>
    </source>
</evidence>
<reference evidence="2 3" key="1">
    <citation type="journal article" date="2008" name="Nature">
        <title>The genome of Laccaria bicolor provides insights into mycorrhizal symbiosis.</title>
        <authorList>
            <person name="Martin F."/>
            <person name="Aerts A."/>
            <person name="Ahren D."/>
            <person name="Brun A."/>
            <person name="Danchin E.G.J."/>
            <person name="Duchaussoy F."/>
            <person name="Gibon J."/>
            <person name="Kohler A."/>
            <person name="Lindquist E."/>
            <person name="Pereda V."/>
            <person name="Salamov A."/>
            <person name="Shapiro H.J."/>
            <person name="Wuyts J."/>
            <person name="Blaudez D."/>
            <person name="Buee M."/>
            <person name="Brokstein P."/>
            <person name="Canbaeck B."/>
            <person name="Cohen D."/>
            <person name="Courty P.E."/>
            <person name="Coutinho P.M."/>
            <person name="Delaruelle C."/>
            <person name="Detter J.C."/>
            <person name="Deveau A."/>
            <person name="DiFazio S."/>
            <person name="Duplessis S."/>
            <person name="Fraissinet-Tachet L."/>
            <person name="Lucic E."/>
            <person name="Frey-Klett P."/>
            <person name="Fourrey C."/>
            <person name="Feussner I."/>
            <person name="Gay G."/>
            <person name="Grimwood J."/>
            <person name="Hoegger P.J."/>
            <person name="Jain P."/>
            <person name="Kilaru S."/>
            <person name="Labbe J."/>
            <person name="Lin Y.C."/>
            <person name="Legue V."/>
            <person name="Le Tacon F."/>
            <person name="Marmeisse R."/>
            <person name="Melayah D."/>
            <person name="Montanini B."/>
            <person name="Muratet M."/>
            <person name="Nehls U."/>
            <person name="Niculita-Hirzel H."/>
            <person name="Oudot-Le Secq M.P."/>
            <person name="Peter M."/>
            <person name="Quesneville H."/>
            <person name="Rajashekar B."/>
            <person name="Reich M."/>
            <person name="Rouhier N."/>
            <person name="Schmutz J."/>
            <person name="Yin T."/>
            <person name="Chalot M."/>
            <person name="Henrissat B."/>
            <person name="Kuees U."/>
            <person name="Lucas S."/>
            <person name="Van de Peer Y."/>
            <person name="Podila G.K."/>
            <person name="Polle A."/>
            <person name="Pukkila P.J."/>
            <person name="Richardson P.M."/>
            <person name="Rouze P."/>
            <person name="Sanders I.R."/>
            <person name="Stajich J.E."/>
            <person name="Tunlid A."/>
            <person name="Tuskan G."/>
            <person name="Grigoriev I.V."/>
        </authorList>
    </citation>
    <scope>NUCLEOTIDE SEQUENCE [LARGE SCALE GENOMIC DNA]</scope>
    <source>
        <strain evidence="3">S238N-H82 / ATCC MYA-4686</strain>
    </source>
</reference>
<proteinExistence type="predicted"/>
<organism evidence="3">
    <name type="scientific">Laccaria bicolor (strain S238N-H82 / ATCC MYA-4686)</name>
    <name type="common">Bicoloured deceiver</name>
    <name type="synonym">Laccaria laccata var. bicolor</name>
    <dbReference type="NCBI Taxonomy" id="486041"/>
    <lineage>
        <taxon>Eukaryota</taxon>
        <taxon>Fungi</taxon>
        <taxon>Dikarya</taxon>
        <taxon>Basidiomycota</taxon>
        <taxon>Agaricomycotina</taxon>
        <taxon>Agaricomycetes</taxon>
        <taxon>Agaricomycetidae</taxon>
        <taxon>Agaricales</taxon>
        <taxon>Agaricineae</taxon>
        <taxon>Hydnangiaceae</taxon>
        <taxon>Laccaria</taxon>
    </lineage>
</organism>
<keyword evidence="1" id="KW-1133">Transmembrane helix</keyword>
<protein>
    <submittedName>
        <fullName evidence="2">Predicted protein</fullName>
    </submittedName>
</protein>
<dbReference type="GeneID" id="6080730"/>
<feature type="transmembrane region" description="Helical" evidence="1">
    <location>
        <begin position="133"/>
        <end position="154"/>
    </location>
</feature>
<dbReference type="AlphaFoldDB" id="B0DMB2"/>
<keyword evidence="1" id="KW-0472">Membrane</keyword>